<dbReference type="AlphaFoldDB" id="A0A7C3Z025"/>
<organism evidence="1">
    <name type="scientific">Desulfobacca acetoxidans</name>
    <dbReference type="NCBI Taxonomy" id="60893"/>
    <lineage>
        <taxon>Bacteria</taxon>
        <taxon>Pseudomonadati</taxon>
        <taxon>Thermodesulfobacteriota</taxon>
        <taxon>Desulfobaccia</taxon>
        <taxon>Desulfobaccales</taxon>
        <taxon>Desulfobaccaceae</taxon>
        <taxon>Desulfobacca</taxon>
    </lineage>
</organism>
<proteinExistence type="predicted"/>
<reference evidence="1" key="1">
    <citation type="journal article" date="2020" name="mSystems">
        <title>Genome- and Community-Level Interaction Insights into Carbon Utilization and Element Cycling Functions of Hydrothermarchaeota in Hydrothermal Sediment.</title>
        <authorList>
            <person name="Zhou Z."/>
            <person name="Liu Y."/>
            <person name="Xu W."/>
            <person name="Pan J."/>
            <person name="Luo Z.H."/>
            <person name="Li M."/>
        </authorList>
    </citation>
    <scope>NUCLEOTIDE SEQUENCE [LARGE SCALE GENOMIC DNA]</scope>
    <source>
        <strain evidence="1">SpSt-897</strain>
    </source>
</reference>
<evidence type="ECO:0000313" key="1">
    <source>
        <dbReference type="EMBL" id="HGF33407.1"/>
    </source>
</evidence>
<dbReference type="EMBL" id="DTMF01000085">
    <property type="protein sequence ID" value="HGF33407.1"/>
    <property type="molecule type" value="Genomic_DNA"/>
</dbReference>
<accession>A0A7C3Z025</accession>
<name>A0A7C3Z025_9BACT</name>
<dbReference type="Gene3D" id="2.40.360.20">
    <property type="match status" value="1"/>
</dbReference>
<protein>
    <recommendedName>
        <fullName evidence="2">DUF3108 domain-containing protein</fullName>
    </recommendedName>
</protein>
<evidence type="ECO:0008006" key="2">
    <source>
        <dbReference type="Google" id="ProtNLM"/>
    </source>
</evidence>
<sequence>MRKLLPLLTILGVILFGARVQAASLESYFPLKEGMVWEFQYKIFELNSPKEIETAKSVKKNFPLMNIKGTKAIPQEFSYYQPRNVLKHEVTSFIAKDKTGFFVIARQSSKDKEPQILPDKFYILRSPVIKGDTWKQIAEGFILQDTVLATDGAVRVPAGQANHCIVIRRHYFDRQDLETPFQETTFWYAPNVGNVKVVTKNFRENKEIVQELISFQK</sequence>
<comment type="caution">
    <text evidence="1">The sequence shown here is derived from an EMBL/GenBank/DDBJ whole genome shotgun (WGS) entry which is preliminary data.</text>
</comment>
<gene>
    <name evidence="1" type="ORF">ENW96_03320</name>
</gene>